<protein>
    <submittedName>
        <fullName evidence="3">Beta-1,6-galactanase</fullName>
    </submittedName>
</protein>
<dbReference type="InterPro" id="IPR039514">
    <property type="entry name" value="6GAL-like"/>
</dbReference>
<dbReference type="PROSITE" id="PS51318">
    <property type="entry name" value="TAT"/>
    <property type="match status" value="1"/>
</dbReference>
<dbReference type="SUPFAM" id="SSF51445">
    <property type="entry name" value="(Trans)glycosidases"/>
    <property type="match status" value="1"/>
</dbReference>
<feature type="chain" id="PRO_5021980532" evidence="1">
    <location>
        <begin position="31"/>
        <end position="488"/>
    </location>
</feature>
<organism evidence="3 4">
    <name type="scientific">Amycolatopsis rhizosphaerae</name>
    <dbReference type="NCBI Taxonomy" id="2053003"/>
    <lineage>
        <taxon>Bacteria</taxon>
        <taxon>Bacillati</taxon>
        <taxon>Actinomycetota</taxon>
        <taxon>Actinomycetes</taxon>
        <taxon>Pseudonocardiales</taxon>
        <taxon>Pseudonocardiaceae</taxon>
        <taxon>Amycolatopsis</taxon>
    </lineage>
</organism>
<feature type="domain" description="Endo-beta-1,6-galactanase-like" evidence="2">
    <location>
        <begin position="37"/>
        <end position="271"/>
    </location>
</feature>
<dbReference type="EMBL" id="VJWX01000039">
    <property type="protein sequence ID" value="TVT58156.1"/>
    <property type="molecule type" value="Genomic_DNA"/>
</dbReference>
<dbReference type="OrthoDB" id="9806701at2"/>
<dbReference type="RefSeq" id="WP_144586389.1">
    <property type="nucleotide sequence ID" value="NZ_VJWX01000039.1"/>
</dbReference>
<proteinExistence type="predicted"/>
<dbReference type="GO" id="GO:0004553">
    <property type="term" value="F:hydrolase activity, hydrolyzing O-glycosyl compounds"/>
    <property type="evidence" value="ECO:0007669"/>
    <property type="project" value="InterPro"/>
</dbReference>
<reference evidence="3 4" key="1">
    <citation type="submission" date="2019-07" db="EMBL/GenBank/DDBJ databases">
        <authorList>
            <person name="Duangmal K."/>
            <person name="Teo W.F.A."/>
        </authorList>
    </citation>
    <scope>NUCLEOTIDE SEQUENCE [LARGE SCALE GENOMIC DNA]</scope>
    <source>
        <strain evidence="3 4">TBRC 6029</strain>
    </source>
</reference>
<sequence length="488" mass="53809">MIRRRQILRSLLAAPVGAAVLAATEGTASADTWTTLNPATSWGTWEGWGTSLCWWAKAFGDRSDLADLFFTRGTVAYQGQSLPGLGLNIVRYNAGATDTTPIGGETMQRSPNVGDARLIEGYWHNWYSADPSSDSWNWYADTNQRNMMWAARDRGVNQFELFSNSPMWWMCNNHNPSGADDGGDNLQSWNHQQHAVYLATIARYAHDHWGIDFCSVEPFNEPDGTWWKSTGTQEGCHFEVATQVPVINYLRAELNSRDLGWMPVAASDCNTYDAALNTWNGFDATTRGNVGRINVHGYQGTGGRRDLLYDAAAAAGKKIWNSEYGEDDGSGLTLATNLNLDLRWLHPSAWVYWQAVDGGGWGLVQETGGQPGPVNTKYFVLAQYTRHIRPGMLLIDGGNGNTVAAYDPGARKLVIVATNYGTGQWIDFDLSRFGAIPADGAAVDRWCTNTGGGDLYAYHQDTALHGTRFWSWFAPNTVQTFEVNGVSL</sequence>
<evidence type="ECO:0000256" key="1">
    <source>
        <dbReference type="SAM" id="SignalP"/>
    </source>
</evidence>
<accession>A0A558DB03</accession>
<reference evidence="3 4" key="2">
    <citation type="submission" date="2019-08" db="EMBL/GenBank/DDBJ databases">
        <title>Amycolatopsis acidicola sp. nov., isolated from peat swamp forest soil.</title>
        <authorList>
            <person name="Srisuk N."/>
        </authorList>
    </citation>
    <scope>NUCLEOTIDE SEQUENCE [LARGE SCALE GENOMIC DNA]</scope>
    <source>
        <strain evidence="3 4">TBRC 6029</strain>
    </source>
</reference>
<dbReference type="InterPro" id="IPR039743">
    <property type="entry name" value="6GAL/EXGAL"/>
</dbReference>
<dbReference type="PANTHER" id="PTHR42767">
    <property type="entry name" value="ENDO-BETA-1,6-GALACTANASE"/>
    <property type="match status" value="1"/>
</dbReference>
<keyword evidence="4" id="KW-1185">Reference proteome</keyword>
<feature type="signal peptide" evidence="1">
    <location>
        <begin position="1"/>
        <end position="30"/>
    </location>
</feature>
<dbReference type="PANTHER" id="PTHR42767:SF1">
    <property type="entry name" value="ENDO-BETA-1,6-GALACTANASE-LIKE DOMAIN-CONTAINING PROTEIN"/>
    <property type="match status" value="1"/>
</dbReference>
<dbReference type="InterPro" id="IPR017853">
    <property type="entry name" value="GH"/>
</dbReference>
<dbReference type="AlphaFoldDB" id="A0A558DB03"/>
<evidence type="ECO:0000259" key="2">
    <source>
        <dbReference type="Pfam" id="PF14587"/>
    </source>
</evidence>
<comment type="caution">
    <text evidence="3">The sequence shown here is derived from an EMBL/GenBank/DDBJ whole genome shotgun (WGS) entry which is preliminary data.</text>
</comment>
<gene>
    <name evidence="3" type="ORF">FNH05_06635</name>
</gene>
<dbReference type="SUPFAM" id="SSF51011">
    <property type="entry name" value="Glycosyl hydrolase domain"/>
    <property type="match status" value="1"/>
</dbReference>
<dbReference type="Gene3D" id="3.20.20.80">
    <property type="entry name" value="Glycosidases"/>
    <property type="match status" value="1"/>
</dbReference>
<keyword evidence="1" id="KW-0732">Signal</keyword>
<dbReference type="InterPro" id="IPR006311">
    <property type="entry name" value="TAT_signal"/>
</dbReference>
<name>A0A558DB03_9PSEU</name>
<dbReference type="Proteomes" id="UP000320011">
    <property type="component" value="Unassembled WGS sequence"/>
</dbReference>
<evidence type="ECO:0000313" key="3">
    <source>
        <dbReference type="EMBL" id="TVT58156.1"/>
    </source>
</evidence>
<evidence type="ECO:0000313" key="4">
    <source>
        <dbReference type="Proteomes" id="UP000320011"/>
    </source>
</evidence>
<dbReference type="Pfam" id="PF14587">
    <property type="entry name" value="Glyco_hydr_30_2"/>
    <property type="match status" value="1"/>
</dbReference>